<dbReference type="NCBIfam" id="TIGR04446">
    <property type="entry name" value="pren_cyc_PirE"/>
    <property type="match status" value="1"/>
</dbReference>
<accession>A0A6H1TYU1</accession>
<dbReference type="InterPro" id="IPR031036">
    <property type="entry name" value="Pren_cyc_PirE"/>
</dbReference>
<keyword evidence="3" id="KW-1185">Reference proteome</keyword>
<gene>
    <name evidence="2" type="ORF">HCG48_12920</name>
</gene>
<organism evidence="2 3">
    <name type="scientific">Oxynema aestuarii AP17</name>
    <dbReference type="NCBI Taxonomy" id="2064643"/>
    <lineage>
        <taxon>Bacteria</taxon>
        <taxon>Bacillati</taxon>
        <taxon>Cyanobacteriota</taxon>
        <taxon>Cyanophyceae</taxon>
        <taxon>Oscillatoriophycideae</taxon>
        <taxon>Oscillatoriales</taxon>
        <taxon>Oscillatoriaceae</taxon>
        <taxon>Oxynema</taxon>
        <taxon>Oxynema aestuarii</taxon>
    </lineage>
</organism>
<name>A0A6H1TYU1_9CYAN</name>
<dbReference type="KEGG" id="oxy:HCG48_12920"/>
<dbReference type="AlphaFoldDB" id="A0A6H1TYU1"/>
<dbReference type="EMBL" id="CP051167">
    <property type="protein sequence ID" value="QIZ71376.1"/>
    <property type="molecule type" value="Genomic_DNA"/>
</dbReference>
<proteinExistence type="predicted"/>
<protein>
    <submittedName>
        <fullName evidence="2">Anacyclamide/piricyclamide family prenylated cyclic peptide</fullName>
    </submittedName>
</protein>
<dbReference type="RefSeq" id="WP_168569529.1">
    <property type="nucleotide sequence ID" value="NZ_CP051167.1"/>
</dbReference>
<evidence type="ECO:0000313" key="2">
    <source>
        <dbReference type="EMBL" id="QIZ71376.1"/>
    </source>
</evidence>
<dbReference type="Proteomes" id="UP000500857">
    <property type="component" value="Chromosome"/>
</dbReference>
<reference evidence="2 3" key="1">
    <citation type="submission" date="2020-04" db="EMBL/GenBank/DDBJ databases">
        <authorList>
            <person name="Basu S."/>
            <person name="Maruthanayagam V."/>
            <person name="Chakraborty S."/>
            <person name="Pramanik A."/>
            <person name="Mukherjee J."/>
            <person name="Brink B."/>
        </authorList>
    </citation>
    <scope>NUCLEOTIDE SEQUENCE [LARGE SCALE GENOMIC DNA]</scope>
    <source>
        <strain evidence="2 3">AP17</strain>
    </source>
</reference>
<evidence type="ECO:0000313" key="3">
    <source>
        <dbReference type="Proteomes" id="UP000500857"/>
    </source>
</evidence>
<evidence type="ECO:0000256" key="1">
    <source>
        <dbReference type="SAM" id="MobiDB-lite"/>
    </source>
</evidence>
<feature type="region of interest" description="Disordered" evidence="1">
    <location>
        <begin position="1"/>
        <end position="26"/>
    </location>
</feature>
<sequence>MKNKKLTPANVPPVKRETCVTTSRDGNRGSAIAPLMFIVGSPFSLGNNDVGSPFPFAGNDAE</sequence>